<dbReference type="AlphaFoldDB" id="A0A940ME44"/>
<feature type="region of interest" description="Disordered" evidence="1">
    <location>
        <begin position="71"/>
        <end position="94"/>
    </location>
</feature>
<evidence type="ECO:0000313" key="2">
    <source>
        <dbReference type="EMBL" id="MBP0461384.1"/>
    </source>
</evidence>
<evidence type="ECO:0000256" key="1">
    <source>
        <dbReference type="SAM" id="MobiDB-lite"/>
    </source>
</evidence>
<dbReference type="RefSeq" id="WP_209344628.1">
    <property type="nucleotide sequence ID" value="NZ_JAGIQL010000183.1"/>
</dbReference>
<accession>A0A940ME44</accession>
<dbReference type="EMBL" id="JAGIQL010000183">
    <property type="protein sequence ID" value="MBP0461384.1"/>
    <property type="molecule type" value="Genomic_DNA"/>
</dbReference>
<name>A0A940ME44_9ACTN</name>
<dbReference type="Proteomes" id="UP000670475">
    <property type="component" value="Unassembled WGS sequence"/>
</dbReference>
<reference evidence="2" key="1">
    <citation type="submission" date="2021-03" db="EMBL/GenBank/DDBJ databases">
        <title>Whole genome sequence of Streptomyces bomunensis MMS17-BM035.</title>
        <authorList>
            <person name="Lee J.H."/>
        </authorList>
    </citation>
    <scope>NUCLEOTIDE SEQUENCE</scope>
    <source>
        <strain evidence="2">MMS17-BM035</strain>
    </source>
</reference>
<gene>
    <name evidence="2" type="ORF">JFN87_28560</name>
</gene>
<sequence length="168" mass="18765">MNVTFTKLSGRRYRMSVVRENGPELAPRQGPGYDDYLPHDAVHFLVEAEAGLPGGVFGRIASGRNNIFWPTDPAAGRRQKRREAKRPPSTADEADMARSEALASACAPLWELRAGHRAELPIWFTTVDSDLLESPLAERILARLDEFARRWHALPIGGSLTEPWPLRP</sequence>
<comment type="caution">
    <text evidence="2">The sequence shown here is derived from an EMBL/GenBank/DDBJ whole genome shotgun (WGS) entry which is preliminary data.</text>
</comment>
<proteinExistence type="predicted"/>
<keyword evidence="3" id="KW-1185">Reference proteome</keyword>
<organism evidence="2 3">
    <name type="scientific">Streptomyces montanisoli</name>
    <dbReference type="NCBI Taxonomy" id="2798581"/>
    <lineage>
        <taxon>Bacteria</taxon>
        <taxon>Bacillati</taxon>
        <taxon>Actinomycetota</taxon>
        <taxon>Actinomycetes</taxon>
        <taxon>Kitasatosporales</taxon>
        <taxon>Streptomycetaceae</taxon>
        <taxon>Streptomyces</taxon>
    </lineage>
</organism>
<protein>
    <submittedName>
        <fullName evidence="2">Uncharacterized protein</fullName>
    </submittedName>
</protein>
<evidence type="ECO:0000313" key="3">
    <source>
        <dbReference type="Proteomes" id="UP000670475"/>
    </source>
</evidence>